<dbReference type="InterPro" id="IPR036890">
    <property type="entry name" value="HATPase_C_sf"/>
</dbReference>
<dbReference type="PANTHER" id="PTHR35526:SF3">
    <property type="entry name" value="ANTI-SIGMA-F FACTOR RSBW"/>
    <property type="match status" value="1"/>
</dbReference>
<accession>A0ABN2YPJ1</accession>
<evidence type="ECO:0000259" key="2">
    <source>
        <dbReference type="Pfam" id="PF13581"/>
    </source>
</evidence>
<dbReference type="PANTHER" id="PTHR35526">
    <property type="entry name" value="ANTI-SIGMA-F FACTOR RSBW-RELATED"/>
    <property type="match status" value="1"/>
</dbReference>
<dbReference type="InterPro" id="IPR003594">
    <property type="entry name" value="HATPase_dom"/>
</dbReference>
<reference evidence="3 4" key="1">
    <citation type="journal article" date="2019" name="Int. J. Syst. Evol. Microbiol.">
        <title>The Global Catalogue of Microorganisms (GCM) 10K type strain sequencing project: providing services to taxonomists for standard genome sequencing and annotation.</title>
        <authorList>
            <consortium name="The Broad Institute Genomics Platform"/>
            <consortium name="The Broad Institute Genome Sequencing Center for Infectious Disease"/>
            <person name="Wu L."/>
            <person name="Ma J."/>
        </authorList>
    </citation>
    <scope>NUCLEOTIDE SEQUENCE [LARGE SCALE GENOMIC DNA]</scope>
    <source>
        <strain evidence="3 4">JCM 15481</strain>
    </source>
</reference>
<protein>
    <recommendedName>
        <fullName evidence="2">Histidine kinase/HSP90-like ATPase domain-containing protein</fullName>
    </recommendedName>
</protein>
<keyword evidence="1" id="KW-0808">Transferase</keyword>
<evidence type="ECO:0000256" key="1">
    <source>
        <dbReference type="ARBA" id="ARBA00022527"/>
    </source>
</evidence>
<dbReference type="SUPFAM" id="SSF55874">
    <property type="entry name" value="ATPase domain of HSP90 chaperone/DNA topoisomerase II/histidine kinase"/>
    <property type="match status" value="1"/>
</dbReference>
<proteinExistence type="predicted"/>
<name>A0ABN2YPJ1_9ACTN</name>
<dbReference type="RefSeq" id="WP_344291248.1">
    <property type="nucleotide sequence ID" value="NZ_BAAAPF010000131.1"/>
</dbReference>
<keyword evidence="1" id="KW-0723">Serine/threonine-protein kinase</keyword>
<gene>
    <name evidence="3" type="ORF">GCM10009802_38560</name>
</gene>
<dbReference type="Proteomes" id="UP001500443">
    <property type="component" value="Unassembled WGS sequence"/>
</dbReference>
<evidence type="ECO:0000313" key="3">
    <source>
        <dbReference type="EMBL" id="GAA2130539.1"/>
    </source>
</evidence>
<keyword evidence="1" id="KW-0418">Kinase</keyword>
<dbReference type="CDD" id="cd16936">
    <property type="entry name" value="HATPase_RsbW-like"/>
    <property type="match status" value="1"/>
</dbReference>
<dbReference type="EMBL" id="BAAAPF010000131">
    <property type="protein sequence ID" value="GAA2130539.1"/>
    <property type="molecule type" value="Genomic_DNA"/>
</dbReference>
<comment type="caution">
    <text evidence="3">The sequence shown here is derived from an EMBL/GenBank/DDBJ whole genome shotgun (WGS) entry which is preliminary data.</text>
</comment>
<dbReference type="InterPro" id="IPR050267">
    <property type="entry name" value="Anti-sigma-factor_SerPK"/>
</dbReference>
<dbReference type="Pfam" id="PF13581">
    <property type="entry name" value="HATPase_c_2"/>
    <property type="match status" value="1"/>
</dbReference>
<dbReference type="Gene3D" id="3.30.565.10">
    <property type="entry name" value="Histidine kinase-like ATPase, C-terminal domain"/>
    <property type="match status" value="1"/>
</dbReference>
<organism evidence="3 4">
    <name type="scientific">Streptomyces synnematoformans</name>
    <dbReference type="NCBI Taxonomy" id="415721"/>
    <lineage>
        <taxon>Bacteria</taxon>
        <taxon>Bacillati</taxon>
        <taxon>Actinomycetota</taxon>
        <taxon>Actinomycetes</taxon>
        <taxon>Kitasatosporales</taxon>
        <taxon>Streptomycetaceae</taxon>
        <taxon>Streptomyces</taxon>
    </lineage>
</organism>
<keyword evidence="4" id="KW-1185">Reference proteome</keyword>
<feature type="domain" description="Histidine kinase/HSP90-like ATPase" evidence="2">
    <location>
        <begin position="35"/>
        <end position="122"/>
    </location>
</feature>
<evidence type="ECO:0000313" key="4">
    <source>
        <dbReference type="Proteomes" id="UP001500443"/>
    </source>
</evidence>
<sequence>MQFTSSRRGARLARLLAVRRLDTWGHPRGGPVSLKVETVVAELCANAVLHGRVPGRDFHLAMRLRVDGVIRVEVSDARRERVPVLGQPWPADEESGRGLLLVEALAERWGVAERRGVGKTVWCEVKA</sequence>